<organism evidence="1 2">
    <name type="scientific">Aquirufa beregesia</name>
    <dbReference type="NCBI Taxonomy" id="2516556"/>
    <lineage>
        <taxon>Bacteria</taxon>
        <taxon>Pseudomonadati</taxon>
        <taxon>Bacteroidota</taxon>
        <taxon>Cytophagia</taxon>
        <taxon>Cytophagales</taxon>
        <taxon>Flectobacillaceae</taxon>
        <taxon>Aquirufa</taxon>
    </lineage>
</organism>
<keyword evidence="2" id="KW-1185">Reference proteome</keyword>
<accession>A0ABX0EW00</accession>
<gene>
    <name evidence="1" type="ORF">EWU23_07150</name>
</gene>
<dbReference type="EMBL" id="SEWW01000003">
    <property type="protein sequence ID" value="NGZ44248.1"/>
    <property type="molecule type" value="Genomic_DNA"/>
</dbReference>
<reference evidence="1 2" key="1">
    <citation type="submission" date="2019-02" db="EMBL/GenBank/DDBJ databases">
        <title>Genome of a new Bacteroidetes strain.</title>
        <authorList>
            <person name="Pitt A."/>
        </authorList>
    </citation>
    <scope>NUCLEOTIDE SEQUENCE [LARGE SCALE GENOMIC DNA]</scope>
    <source>
        <strain evidence="1 2">50C-KIRBA</strain>
    </source>
</reference>
<name>A0ABX0EW00_9BACT</name>
<proteinExistence type="predicted"/>
<protein>
    <submittedName>
        <fullName evidence="1">Uncharacterized protein</fullName>
    </submittedName>
</protein>
<evidence type="ECO:0000313" key="2">
    <source>
        <dbReference type="Proteomes" id="UP001318301"/>
    </source>
</evidence>
<dbReference type="Proteomes" id="UP001318301">
    <property type="component" value="Unassembled WGS sequence"/>
</dbReference>
<evidence type="ECO:0000313" key="1">
    <source>
        <dbReference type="EMBL" id="NGZ44248.1"/>
    </source>
</evidence>
<sequence length="71" mass="8675">MSNSDNTQRQHGKFGNRIVRMSYQAIRLKFIQTKRMMQKAWKSFRRNLQKKYGEMRQFLANNRTHDIYFSG</sequence>
<comment type="caution">
    <text evidence="1">The sequence shown here is derived from an EMBL/GenBank/DDBJ whole genome shotgun (WGS) entry which is preliminary data.</text>
</comment>